<evidence type="ECO:0000256" key="1">
    <source>
        <dbReference type="ARBA" id="ARBA00022737"/>
    </source>
</evidence>
<proteinExistence type="predicted"/>
<dbReference type="SUPFAM" id="SSF52540">
    <property type="entry name" value="P-loop containing nucleoside triphosphate hydrolases"/>
    <property type="match status" value="1"/>
</dbReference>
<dbReference type="EMBL" id="CAEZTY010000116">
    <property type="protein sequence ID" value="CAB4599933.1"/>
    <property type="molecule type" value="Genomic_DNA"/>
</dbReference>
<organism evidence="3">
    <name type="scientific">freshwater metagenome</name>
    <dbReference type="NCBI Taxonomy" id="449393"/>
    <lineage>
        <taxon>unclassified sequences</taxon>
        <taxon>metagenomes</taxon>
        <taxon>ecological metagenomes</taxon>
    </lineage>
</organism>
<dbReference type="InterPro" id="IPR050611">
    <property type="entry name" value="ABCF"/>
</dbReference>
<evidence type="ECO:0000313" key="4">
    <source>
        <dbReference type="EMBL" id="CAB4599933.1"/>
    </source>
</evidence>
<evidence type="ECO:0000259" key="2">
    <source>
        <dbReference type="Pfam" id="PF00005"/>
    </source>
</evidence>
<evidence type="ECO:0000313" key="3">
    <source>
        <dbReference type="EMBL" id="CAB4333774.1"/>
    </source>
</evidence>
<dbReference type="Pfam" id="PF00005">
    <property type="entry name" value="ABC_tran"/>
    <property type="match status" value="1"/>
</dbReference>
<keyword evidence="1" id="KW-0677">Repeat</keyword>
<dbReference type="Gene3D" id="3.40.50.300">
    <property type="entry name" value="P-loop containing nucleotide triphosphate hydrolases"/>
    <property type="match status" value="1"/>
</dbReference>
<sequence>MFGLSGEKVFQDAGTLSGGEKTKLALAQLVAGNHNLLLLDEPTNNLDPMSRSATGAALAAWPGTMVIVSHDVEFVEALAPDRILLMPDGQLDYFSAESLELVALA</sequence>
<dbReference type="PANTHER" id="PTHR19211">
    <property type="entry name" value="ATP-BINDING TRANSPORT PROTEIN-RELATED"/>
    <property type="match status" value="1"/>
</dbReference>
<gene>
    <name evidence="4" type="ORF">UFOPK1762_01859</name>
    <name evidence="3" type="ORF">UFOPK3331_00416</name>
</gene>
<protein>
    <submittedName>
        <fullName evidence="3">Unannotated protein</fullName>
    </submittedName>
</protein>
<accession>A0A6J5YUG9</accession>
<dbReference type="GO" id="GO:0016887">
    <property type="term" value="F:ATP hydrolysis activity"/>
    <property type="evidence" value="ECO:0007669"/>
    <property type="project" value="InterPro"/>
</dbReference>
<dbReference type="AlphaFoldDB" id="A0A6J5YUG9"/>
<name>A0A6J5YUG9_9ZZZZ</name>
<dbReference type="InterPro" id="IPR003439">
    <property type="entry name" value="ABC_transporter-like_ATP-bd"/>
</dbReference>
<dbReference type="EMBL" id="CAESAL010000009">
    <property type="protein sequence ID" value="CAB4333774.1"/>
    <property type="molecule type" value="Genomic_DNA"/>
</dbReference>
<dbReference type="PANTHER" id="PTHR19211:SF14">
    <property type="entry name" value="ATP-BINDING CASSETTE SUB-FAMILY F MEMBER 1"/>
    <property type="match status" value="1"/>
</dbReference>
<feature type="domain" description="ABC transporter" evidence="2">
    <location>
        <begin position="7"/>
        <end position="44"/>
    </location>
</feature>
<dbReference type="InterPro" id="IPR027417">
    <property type="entry name" value="P-loop_NTPase"/>
</dbReference>
<dbReference type="GO" id="GO:0005524">
    <property type="term" value="F:ATP binding"/>
    <property type="evidence" value="ECO:0007669"/>
    <property type="project" value="InterPro"/>
</dbReference>
<reference evidence="3" key="1">
    <citation type="submission" date="2020-05" db="EMBL/GenBank/DDBJ databases">
        <authorList>
            <person name="Chiriac C."/>
            <person name="Salcher M."/>
            <person name="Ghai R."/>
            <person name="Kavagutti S V."/>
        </authorList>
    </citation>
    <scope>NUCLEOTIDE SEQUENCE</scope>
</reference>